<feature type="domain" description="RRM" evidence="4">
    <location>
        <begin position="88"/>
        <end position="165"/>
    </location>
</feature>
<dbReference type="GO" id="GO:0009535">
    <property type="term" value="C:chloroplast thylakoid membrane"/>
    <property type="evidence" value="ECO:0007669"/>
    <property type="project" value="TreeGrafter"/>
</dbReference>
<feature type="region of interest" description="Disordered" evidence="3">
    <location>
        <begin position="266"/>
        <end position="291"/>
    </location>
</feature>
<dbReference type="Gramene" id="Kaladp0808s0005.4.v1.1">
    <property type="protein sequence ID" value="Kaladp0808s0005.4.v1.1"/>
    <property type="gene ID" value="Kaladp0808s0005.v1.1"/>
</dbReference>
<evidence type="ECO:0000256" key="1">
    <source>
        <dbReference type="ARBA" id="ARBA00022884"/>
    </source>
</evidence>
<feature type="compositionally biased region" description="Basic and acidic residues" evidence="3">
    <location>
        <begin position="266"/>
        <end position="276"/>
    </location>
</feature>
<dbReference type="GO" id="GO:1901259">
    <property type="term" value="P:chloroplast rRNA processing"/>
    <property type="evidence" value="ECO:0007669"/>
    <property type="project" value="TreeGrafter"/>
</dbReference>
<name>A0A7N0VHN6_KALFE</name>
<dbReference type="InterPro" id="IPR000504">
    <property type="entry name" value="RRM_dom"/>
</dbReference>
<dbReference type="InterPro" id="IPR012677">
    <property type="entry name" value="Nucleotide-bd_a/b_plait_sf"/>
</dbReference>
<dbReference type="AlphaFoldDB" id="A0A7N0VHN6"/>
<evidence type="ECO:0000256" key="3">
    <source>
        <dbReference type="SAM" id="MobiDB-lite"/>
    </source>
</evidence>
<dbReference type="EnsemblPlants" id="Kaladp0808s0005.3.v1.1">
    <property type="protein sequence ID" value="Kaladp0808s0005.3.v1.1"/>
    <property type="gene ID" value="Kaladp0808s0005.v1.1"/>
</dbReference>
<dbReference type="Proteomes" id="UP000594263">
    <property type="component" value="Unplaced"/>
</dbReference>
<dbReference type="PANTHER" id="PTHR48025:SF6">
    <property type="entry name" value="RRM DOMAIN-CONTAINING PROTEIN"/>
    <property type="match status" value="1"/>
</dbReference>
<keyword evidence="6" id="KW-1185">Reference proteome</keyword>
<dbReference type="OMA" id="NEYGPDE"/>
<dbReference type="SUPFAM" id="SSF54928">
    <property type="entry name" value="RNA-binding domain, RBD"/>
    <property type="match status" value="1"/>
</dbReference>
<evidence type="ECO:0000256" key="2">
    <source>
        <dbReference type="PROSITE-ProRule" id="PRU00176"/>
    </source>
</evidence>
<reference evidence="5" key="1">
    <citation type="submission" date="2021-01" db="UniProtKB">
        <authorList>
            <consortium name="EnsemblPlants"/>
        </authorList>
    </citation>
    <scope>IDENTIFICATION</scope>
</reference>
<feature type="domain" description="RRM" evidence="4">
    <location>
        <begin position="185"/>
        <end position="263"/>
    </location>
</feature>
<protein>
    <recommendedName>
        <fullName evidence="4">RRM domain-containing protein</fullName>
    </recommendedName>
</protein>
<sequence length="307" mass="33277">MAGLEASATAAALSSAFSANSSSSSLHPKPHSHVFLPSTTSPFPVRLLCVASNSVTNQLAFKALSALQDAAAVEESETVNTADVNQKRKLYVVNLPPFVSGPYITKMFRQCGTVQEVEIIKEKDGRSRGYAFVTMATSAQAQAVIDNFNSKTLAGRTIRVQYAKQFKKPTPPRTVNNPPPSETRYKLYVSNLAFKVRANHLRECFSAVSNPMSARVVFDGPMGRSIGYGFVSFATKEEAEAALNALNGQELMGRPLCLQFSEKNAEELGNNEKEDTSGEQPQNASPSETDISNFLLERSILLADLAD</sequence>
<dbReference type="Pfam" id="PF00076">
    <property type="entry name" value="RRM_1"/>
    <property type="match status" value="2"/>
</dbReference>
<dbReference type="SMART" id="SM00360">
    <property type="entry name" value="RRM"/>
    <property type="match status" value="2"/>
</dbReference>
<dbReference type="Gramene" id="Kaladp0808s0005.2.v1.1">
    <property type="protein sequence ID" value="Kaladp0808s0005.2.v1.1"/>
    <property type="gene ID" value="Kaladp0808s0005.v1.1"/>
</dbReference>
<dbReference type="EnsemblPlants" id="Kaladp0808s0005.1.v1.1">
    <property type="protein sequence ID" value="Kaladp0808s0005.1.v1.1"/>
    <property type="gene ID" value="Kaladp0808s0005.v1.1"/>
</dbReference>
<dbReference type="Gene3D" id="3.30.70.330">
    <property type="match status" value="2"/>
</dbReference>
<accession>A0A7N0VHN6</accession>
<proteinExistence type="predicted"/>
<evidence type="ECO:0000313" key="6">
    <source>
        <dbReference type="Proteomes" id="UP000594263"/>
    </source>
</evidence>
<feature type="compositionally biased region" description="Polar residues" evidence="3">
    <location>
        <begin position="278"/>
        <end position="291"/>
    </location>
</feature>
<evidence type="ECO:0000259" key="4">
    <source>
        <dbReference type="PROSITE" id="PS50102"/>
    </source>
</evidence>
<dbReference type="EnsemblPlants" id="Kaladp0808s0005.4.v1.1">
    <property type="protein sequence ID" value="Kaladp0808s0005.4.v1.1"/>
    <property type="gene ID" value="Kaladp0808s0005.v1.1"/>
</dbReference>
<dbReference type="Gramene" id="Kaladp0808s0005.1.v1.1">
    <property type="protein sequence ID" value="Kaladp0808s0005.1.v1.1"/>
    <property type="gene ID" value="Kaladp0808s0005.v1.1"/>
</dbReference>
<dbReference type="PROSITE" id="PS50102">
    <property type="entry name" value="RRM"/>
    <property type="match status" value="2"/>
</dbReference>
<organism evidence="5 6">
    <name type="scientific">Kalanchoe fedtschenkoi</name>
    <name type="common">Lavender scallops</name>
    <name type="synonym">South American air plant</name>
    <dbReference type="NCBI Taxonomy" id="63787"/>
    <lineage>
        <taxon>Eukaryota</taxon>
        <taxon>Viridiplantae</taxon>
        <taxon>Streptophyta</taxon>
        <taxon>Embryophyta</taxon>
        <taxon>Tracheophyta</taxon>
        <taxon>Spermatophyta</taxon>
        <taxon>Magnoliopsida</taxon>
        <taxon>eudicotyledons</taxon>
        <taxon>Gunneridae</taxon>
        <taxon>Pentapetalae</taxon>
        <taxon>Saxifragales</taxon>
        <taxon>Crassulaceae</taxon>
        <taxon>Kalanchoe</taxon>
    </lineage>
</organism>
<dbReference type="InterPro" id="IPR035979">
    <property type="entry name" value="RBD_domain_sf"/>
</dbReference>
<dbReference type="GO" id="GO:0003729">
    <property type="term" value="F:mRNA binding"/>
    <property type="evidence" value="ECO:0007669"/>
    <property type="project" value="TreeGrafter"/>
</dbReference>
<dbReference type="EnsemblPlants" id="Kaladp0808s0005.2.v1.1">
    <property type="protein sequence ID" value="Kaladp0808s0005.2.v1.1"/>
    <property type="gene ID" value="Kaladp0808s0005.v1.1"/>
</dbReference>
<keyword evidence="1 2" id="KW-0694">RNA-binding</keyword>
<dbReference type="Gramene" id="Kaladp0808s0005.3.v1.1">
    <property type="protein sequence ID" value="Kaladp0808s0005.3.v1.1"/>
    <property type="gene ID" value="Kaladp0808s0005.v1.1"/>
</dbReference>
<evidence type="ECO:0000313" key="5">
    <source>
        <dbReference type="EnsemblPlants" id="Kaladp0808s0005.3.v1.1"/>
    </source>
</evidence>
<dbReference type="PANTHER" id="PTHR48025">
    <property type="entry name" value="OS02G0815200 PROTEIN"/>
    <property type="match status" value="1"/>
</dbReference>
<dbReference type="InterPro" id="IPR050502">
    <property type="entry name" value="Euk_RNA-bind_prot"/>
</dbReference>